<dbReference type="InterPro" id="IPR008927">
    <property type="entry name" value="6-PGluconate_DH-like_C_sf"/>
</dbReference>
<sequence length="474" mass="51547">MNKPSQAALYTTTYDRTACAVGMVHLGFGAFHRAHQAQYVDDMMEATGDLRWGIATVNLRAAEAESFAQHSAEADGYIIKSISPDGQVSFRRVRSHVAFEDWSKNAADAEALLALPSVHVVTITVTESGYYTDDAGALNPSDPTISAEVAGGDPTTVYAYLAAGLRARMAAGGEAITILCCDNIRENGIKLRANFLAYLALRDDADLTAWVAANVTFPCSMVDRITPRSTTDLHAEIKALFGADAGSPVIAESFVQWVLEDDFAGVMPDLAAAGVTVTPNVHPFEEAKIRILNGGHTCLTYMAALRGLKTFDAAMHDPELKAHFWAYERDEVLPALTLDLPFDRAAYLQSIADRFGNAAIADSVERICADGMAKFPIFIRPTLEGCFEQGIIPHAGLRSVASWYVFAKHTAAGQMPFTYLEPSWNTLHAMLQGDSGLDAFCTSRLLWADMPERFQDFSTALRGAITEMELTWPV</sequence>
<reference evidence="6" key="1">
    <citation type="submission" date="2016-10" db="EMBL/GenBank/DDBJ databases">
        <authorList>
            <person name="Varghese N."/>
            <person name="Submissions S."/>
        </authorList>
    </citation>
    <scope>NUCLEOTIDE SEQUENCE [LARGE SCALE GENOMIC DNA]</scope>
    <source>
        <strain evidence="6">DSM 26922</strain>
    </source>
</reference>
<dbReference type="SUPFAM" id="SSF48179">
    <property type="entry name" value="6-phosphogluconate dehydrogenase C-terminal domain-like"/>
    <property type="match status" value="1"/>
</dbReference>
<dbReference type="SUPFAM" id="SSF51735">
    <property type="entry name" value="NAD(P)-binding Rossmann-fold domains"/>
    <property type="match status" value="1"/>
</dbReference>
<dbReference type="InterPro" id="IPR013328">
    <property type="entry name" value="6PGD_dom2"/>
</dbReference>
<dbReference type="Gene3D" id="3.40.50.720">
    <property type="entry name" value="NAD(P)-binding Rossmann-like Domain"/>
    <property type="match status" value="1"/>
</dbReference>
<evidence type="ECO:0000313" key="6">
    <source>
        <dbReference type="Proteomes" id="UP000199441"/>
    </source>
</evidence>
<dbReference type="InterPro" id="IPR000669">
    <property type="entry name" value="Mannitol_DH"/>
</dbReference>
<protein>
    <submittedName>
        <fullName evidence="5">D-arabinitol 4-dehydrogenase</fullName>
    </submittedName>
</protein>
<dbReference type="InterPro" id="IPR023027">
    <property type="entry name" value="Mannitol_DH_CS"/>
</dbReference>
<keyword evidence="2" id="KW-0520">NAD</keyword>
<evidence type="ECO:0000259" key="4">
    <source>
        <dbReference type="Pfam" id="PF08125"/>
    </source>
</evidence>
<evidence type="ECO:0000259" key="3">
    <source>
        <dbReference type="Pfam" id="PF01232"/>
    </source>
</evidence>
<accession>A0A1H2VNI3</accession>
<dbReference type="InterPro" id="IPR013118">
    <property type="entry name" value="Mannitol_DH_C"/>
</dbReference>
<dbReference type="Pfam" id="PF01232">
    <property type="entry name" value="Mannitol_dh"/>
    <property type="match status" value="1"/>
</dbReference>
<dbReference type="OrthoDB" id="271711at2"/>
<feature type="domain" description="Mannitol dehydrogenase N-terminal" evidence="3">
    <location>
        <begin position="23"/>
        <end position="269"/>
    </location>
</feature>
<gene>
    <name evidence="5" type="ORF">SAMN04488001_1578</name>
</gene>
<organism evidence="5 6">
    <name type="scientific">Litoreibacter albidus</name>
    <dbReference type="NCBI Taxonomy" id="670155"/>
    <lineage>
        <taxon>Bacteria</taxon>
        <taxon>Pseudomonadati</taxon>
        <taxon>Pseudomonadota</taxon>
        <taxon>Alphaproteobacteria</taxon>
        <taxon>Rhodobacterales</taxon>
        <taxon>Roseobacteraceae</taxon>
        <taxon>Litoreibacter</taxon>
    </lineage>
</organism>
<dbReference type="PROSITE" id="PS00974">
    <property type="entry name" value="MANNITOL_DHGENASE"/>
    <property type="match status" value="1"/>
</dbReference>
<evidence type="ECO:0000313" key="5">
    <source>
        <dbReference type="EMBL" id="SDW69856.1"/>
    </source>
</evidence>
<dbReference type="PANTHER" id="PTHR43362">
    <property type="entry name" value="MANNITOL DEHYDROGENASE DSF1-RELATED"/>
    <property type="match status" value="1"/>
</dbReference>
<dbReference type="GO" id="GO:0016616">
    <property type="term" value="F:oxidoreductase activity, acting on the CH-OH group of donors, NAD or NADP as acceptor"/>
    <property type="evidence" value="ECO:0007669"/>
    <property type="project" value="TreeGrafter"/>
</dbReference>
<feature type="domain" description="Mannitol dehydrogenase C-terminal" evidence="4">
    <location>
        <begin position="280"/>
        <end position="452"/>
    </location>
</feature>
<dbReference type="InterPro" id="IPR036291">
    <property type="entry name" value="NAD(P)-bd_dom_sf"/>
</dbReference>
<dbReference type="STRING" id="670155.SAMN04488001_1578"/>
<evidence type="ECO:0000256" key="1">
    <source>
        <dbReference type="ARBA" id="ARBA00023002"/>
    </source>
</evidence>
<dbReference type="EMBL" id="FNOI01000002">
    <property type="protein sequence ID" value="SDW69856.1"/>
    <property type="molecule type" value="Genomic_DNA"/>
</dbReference>
<dbReference type="PRINTS" id="PR00084">
    <property type="entry name" value="MTLDHDRGNASE"/>
</dbReference>
<keyword evidence="6" id="KW-1185">Reference proteome</keyword>
<dbReference type="InterPro" id="IPR013131">
    <property type="entry name" value="Mannitol_DH_N"/>
</dbReference>
<dbReference type="RefSeq" id="WP_089946357.1">
    <property type="nucleotide sequence ID" value="NZ_FNOI01000002.1"/>
</dbReference>
<dbReference type="Gene3D" id="1.10.1040.10">
    <property type="entry name" value="N-(1-d-carboxylethyl)-l-norvaline Dehydrogenase, domain 2"/>
    <property type="match status" value="1"/>
</dbReference>
<dbReference type="GO" id="GO:0019594">
    <property type="term" value="P:mannitol metabolic process"/>
    <property type="evidence" value="ECO:0007669"/>
    <property type="project" value="InterPro"/>
</dbReference>
<keyword evidence="1" id="KW-0560">Oxidoreductase</keyword>
<dbReference type="PANTHER" id="PTHR43362:SF1">
    <property type="entry name" value="MANNITOL DEHYDROGENASE 2-RELATED"/>
    <property type="match status" value="1"/>
</dbReference>
<dbReference type="Pfam" id="PF08125">
    <property type="entry name" value="Mannitol_dh_C"/>
    <property type="match status" value="1"/>
</dbReference>
<dbReference type="AlphaFoldDB" id="A0A1H2VNI3"/>
<proteinExistence type="predicted"/>
<name>A0A1H2VNI3_9RHOB</name>
<dbReference type="Proteomes" id="UP000199441">
    <property type="component" value="Unassembled WGS sequence"/>
</dbReference>
<dbReference type="InterPro" id="IPR050988">
    <property type="entry name" value="Mannitol_DH/Oxidoreductase"/>
</dbReference>
<evidence type="ECO:0000256" key="2">
    <source>
        <dbReference type="ARBA" id="ARBA00023027"/>
    </source>
</evidence>